<dbReference type="GO" id="GO:0097602">
    <property type="term" value="F:cullin family protein binding"/>
    <property type="evidence" value="ECO:0007669"/>
    <property type="project" value="TreeGrafter"/>
</dbReference>
<dbReference type="GO" id="GO:0000151">
    <property type="term" value="C:ubiquitin ligase complex"/>
    <property type="evidence" value="ECO:0007669"/>
    <property type="project" value="TreeGrafter"/>
</dbReference>
<dbReference type="Proteomes" id="UP000053890">
    <property type="component" value="Unassembled WGS sequence"/>
</dbReference>
<dbReference type="InterPro" id="IPR009060">
    <property type="entry name" value="UBA-like_sf"/>
</dbReference>
<evidence type="ECO:0000256" key="2">
    <source>
        <dbReference type="RuleBase" id="RU410713"/>
    </source>
</evidence>
<dbReference type="SUPFAM" id="SSF46934">
    <property type="entry name" value="UBA-like"/>
    <property type="match status" value="1"/>
</dbReference>
<dbReference type="AlphaFoldDB" id="A0A0P9EXJ7"/>
<dbReference type="PANTHER" id="PTHR12281:SF31">
    <property type="entry name" value="DCN1-LIKE PROTEIN 3"/>
    <property type="match status" value="1"/>
</dbReference>
<dbReference type="PROSITE" id="PS51229">
    <property type="entry name" value="DCUN1"/>
    <property type="match status" value="1"/>
</dbReference>
<dbReference type="GO" id="GO:0045116">
    <property type="term" value="P:protein neddylation"/>
    <property type="evidence" value="ECO:0007669"/>
    <property type="project" value="TreeGrafter"/>
</dbReference>
<dbReference type="InterPro" id="IPR042460">
    <property type="entry name" value="DCN1-like_PONY"/>
</dbReference>
<dbReference type="Pfam" id="PF14555">
    <property type="entry name" value="UBA_4"/>
    <property type="match status" value="1"/>
</dbReference>
<evidence type="ECO:0000313" key="4">
    <source>
        <dbReference type="EMBL" id="KPV71868.1"/>
    </source>
</evidence>
<dbReference type="GO" id="GO:0031624">
    <property type="term" value="F:ubiquitin conjugating enzyme binding"/>
    <property type="evidence" value="ECO:0007669"/>
    <property type="project" value="TreeGrafter"/>
</dbReference>
<gene>
    <name evidence="4" type="ORF">RHOBADRAFT_67001</name>
</gene>
<accession>A0A0P9EXJ7</accession>
<dbReference type="Gene3D" id="1.10.238.200">
    <property type="entry name" value="Cullin, PONY binding domain"/>
    <property type="match status" value="1"/>
</dbReference>
<dbReference type="Gene3D" id="1.10.8.10">
    <property type="entry name" value="DNA helicase RuvA subunit, C-terminal domain"/>
    <property type="match status" value="1"/>
</dbReference>
<dbReference type="GO" id="GO:0032182">
    <property type="term" value="F:ubiquitin-like protein binding"/>
    <property type="evidence" value="ECO:0007669"/>
    <property type="project" value="TreeGrafter"/>
</dbReference>
<evidence type="ECO:0000259" key="3">
    <source>
        <dbReference type="PROSITE" id="PS51229"/>
    </source>
</evidence>
<dbReference type="InterPro" id="IPR014764">
    <property type="entry name" value="DCN-prot"/>
</dbReference>
<dbReference type="FunFam" id="1.10.238.200:FF:000003">
    <property type="entry name" value="DCN1-like protein 3"/>
    <property type="match status" value="1"/>
</dbReference>
<keyword evidence="5" id="KW-1185">Reference proteome</keyword>
<dbReference type="EMBL" id="KQ474090">
    <property type="protein sequence ID" value="KPV71868.1"/>
    <property type="molecule type" value="Genomic_DNA"/>
</dbReference>
<reference evidence="4 5" key="1">
    <citation type="journal article" date="2015" name="Front. Microbiol.">
        <title>Genome sequence of the plant growth promoting endophytic yeast Rhodotorula graminis WP1.</title>
        <authorList>
            <person name="Firrincieli A."/>
            <person name="Otillar R."/>
            <person name="Salamov A."/>
            <person name="Schmutz J."/>
            <person name="Khan Z."/>
            <person name="Redman R.S."/>
            <person name="Fleck N.D."/>
            <person name="Lindquist E."/>
            <person name="Grigoriev I.V."/>
            <person name="Doty S.L."/>
        </authorList>
    </citation>
    <scope>NUCLEOTIDE SEQUENCE [LARGE SCALE GENOMIC DNA]</scope>
    <source>
        <strain evidence="4 5">WP1</strain>
    </source>
</reference>
<evidence type="ECO:0000313" key="5">
    <source>
        <dbReference type="Proteomes" id="UP000053890"/>
    </source>
</evidence>
<dbReference type="Pfam" id="PF03556">
    <property type="entry name" value="Cullin_binding"/>
    <property type="match status" value="1"/>
</dbReference>
<dbReference type="STRING" id="578459.A0A0P9EXJ7"/>
<organism evidence="4 5">
    <name type="scientific">Rhodotorula graminis (strain WP1)</name>
    <dbReference type="NCBI Taxonomy" id="578459"/>
    <lineage>
        <taxon>Eukaryota</taxon>
        <taxon>Fungi</taxon>
        <taxon>Dikarya</taxon>
        <taxon>Basidiomycota</taxon>
        <taxon>Pucciniomycotina</taxon>
        <taxon>Microbotryomycetes</taxon>
        <taxon>Sporidiobolales</taxon>
        <taxon>Sporidiobolaceae</taxon>
        <taxon>Rhodotorula</taxon>
    </lineage>
</organism>
<feature type="domain" description="DCUN1" evidence="3">
    <location>
        <begin position="65"/>
        <end position="263"/>
    </location>
</feature>
<name>A0A0P9EXJ7_RHOGW</name>
<dbReference type="GO" id="GO:0005886">
    <property type="term" value="C:plasma membrane"/>
    <property type="evidence" value="ECO:0007669"/>
    <property type="project" value="UniProtKB-ARBA"/>
</dbReference>
<dbReference type="InterPro" id="IPR005176">
    <property type="entry name" value="PONY_dom"/>
</dbReference>
<sequence length="265" mass="29734">MSTVSKSAKEARLREFVEITGATTADATRFLKAASWRLDNAMDAFFSDPRAGAATSATTAASNATLARNLDAVWAVYHDPATPDEIGMDGTMQYCRDLGVDPEDVVFLALAWFTKAPTMGRFSRRSWTEAWQAVGCDSIERQKQYVAKLQEQVRDPTTFKRIYNFAFDYAKAEGQKSLQFDIARELWNLLIPLDPDSTFPARHLAQWLAFLEGKGGRAVSRDTWSLFLDFARSVDESFSNYDEEGEPCTAWPSLIDDFVQSVCRS</sequence>
<dbReference type="RefSeq" id="XP_018267917.1">
    <property type="nucleotide sequence ID" value="XM_018419145.1"/>
</dbReference>
<dbReference type="PANTHER" id="PTHR12281">
    <property type="entry name" value="RP42 RELATED"/>
    <property type="match status" value="1"/>
</dbReference>
<evidence type="ECO:0000256" key="1">
    <source>
        <dbReference type="ARBA" id="ARBA00022786"/>
    </source>
</evidence>
<keyword evidence="1" id="KW-0833">Ubl conjugation pathway</keyword>
<comment type="function">
    <text evidence="2">Neddylation of cullins play an essential role in the regulation of SCF-type complexes activity.</text>
</comment>
<protein>
    <recommendedName>
        <fullName evidence="2">Defective in cullin neddylation protein</fullName>
    </recommendedName>
</protein>
<dbReference type="OrthoDB" id="27198at2759"/>
<dbReference type="OMA" id="LWCKFLQ"/>
<proteinExistence type="predicted"/>
<dbReference type="Gene3D" id="1.10.238.10">
    <property type="entry name" value="EF-hand"/>
    <property type="match status" value="1"/>
</dbReference>
<dbReference type="GeneID" id="28979591"/>